<feature type="transmembrane region" description="Helical" evidence="8">
    <location>
        <begin position="306"/>
        <end position="323"/>
    </location>
</feature>
<evidence type="ECO:0000256" key="5">
    <source>
        <dbReference type="ARBA" id="ARBA00022692"/>
    </source>
</evidence>
<dbReference type="GO" id="GO:0005886">
    <property type="term" value="C:plasma membrane"/>
    <property type="evidence" value="ECO:0007669"/>
    <property type="project" value="UniProtKB-SubCell"/>
</dbReference>
<dbReference type="SUPFAM" id="SSF103473">
    <property type="entry name" value="MFS general substrate transporter"/>
    <property type="match status" value="1"/>
</dbReference>
<keyword evidence="11" id="KW-1185">Reference proteome</keyword>
<feature type="transmembrane region" description="Helical" evidence="8">
    <location>
        <begin position="403"/>
        <end position="425"/>
    </location>
</feature>
<dbReference type="PROSITE" id="PS50850">
    <property type="entry name" value="MFS"/>
    <property type="match status" value="1"/>
</dbReference>
<dbReference type="PROSITE" id="PS00217">
    <property type="entry name" value="SUGAR_TRANSPORT_2"/>
    <property type="match status" value="1"/>
</dbReference>
<dbReference type="Gene3D" id="1.20.1250.20">
    <property type="entry name" value="MFS general substrate transporter like domains"/>
    <property type="match status" value="1"/>
</dbReference>
<dbReference type="PANTHER" id="PTHR48021:SF47">
    <property type="entry name" value="GH17672P"/>
    <property type="match status" value="1"/>
</dbReference>
<evidence type="ECO:0000256" key="2">
    <source>
        <dbReference type="ARBA" id="ARBA00022448"/>
    </source>
</evidence>
<comment type="subcellular location">
    <subcellularLocation>
        <location evidence="1">Cell membrane</location>
        <topology evidence="1">Multi-pass membrane protein</topology>
    </subcellularLocation>
</comment>
<keyword evidence="6 8" id="KW-1133">Transmembrane helix</keyword>
<feature type="transmembrane region" description="Helical" evidence="8">
    <location>
        <begin position="129"/>
        <end position="150"/>
    </location>
</feature>
<evidence type="ECO:0000256" key="3">
    <source>
        <dbReference type="ARBA" id="ARBA00022475"/>
    </source>
</evidence>
<evidence type="ECO:0000256" key="6">
    <source>
        <dbReference type="ARBA" id="ARBA00022989"/>
    </source>
</evidence>
<dbReference type="AlphaFoldDB" id="A0A653BGP8"/>
<dbReference type="EMBL" id="CAACVG010000959">
    <property type="protein sequence ID" value="VEN34756.1"/>
    <property type="molecule type" value="Genomic_DNA"/>
</dbReference>
<gene>
    <name evidence="10" type="ORF">CALMAC_LOCUS847</name>
</gene>
<evidence type="ECO:0000256" key="4">
    <source>
        <dbReference type="ARBA" id="ARBA00022597"/>
    </source>
</evidence>
<keyword evidence="7 8" id="KW-0472">Membrane</keyword>
<dbReference type="Proteomes" id="UP000410492">
    <property type="component" value="Unassembled WGS sequence"/>
</dbReference>
<dbReference type="OrthoDB" id="8120565at2759"/>
<feature type="transmembrane region" description="Helical" evidence="8">
    <location>
        <begin position="187"/>
        <end position="207"/>
    </location>
</feature>
<dbReference type="InterPro" id="IPR050549">
    <property type="entry name" value="MFS_Trehalose_Transporter"/>
</dbReference>
<sequence>MTEVVYKPTTQLKDGVLLESENAGRDLYLSTIIASLVITSAVCSFIWMSPALIVLKSTDPNVNPIGRPVTPLEESIIGGIWLVGVVFGNLSLSRLPDVFGRKKIIMFVSILLLASFLLLAFASNVYLLYLGRFLTGFCFGMYFPLLSIYVSEISGPRNRGKFGGSIGFFITLGGVYTFALAPFFSLPVFTLLCTLPLTISIACFIFIPETPVQLVSKGNMQSAEKILKRLRGRSGIQNELEEIQATIRTSGRNKGGEILPKFKSPGTRKALVLAIIINTLQRLVGHSAFLGYLHPVLAAGGVSPKIVPFLTSLMLLPLHLVSATLTDRLGRRPMLLFSVFVYGSSVMTLGVHFYFQELHYTLSNALWIPITCMALMFGGFTIGMGMIPTILASEILPDEVKSFGMSLANFASTVGNMVAIFTFPIIMEFMGLYWCCWLSGMVSLFTLLFVFFFVPETKGKTVLEIQKMFSS</sequence>
<feature type="transmembrane region" description="Helical" evidence="8">
    <location>
        <begin position="431"/>
        <end position="454"/>
    </location>
</feature>
<feature type="transmembrane region" description="Helical" evidence="8">
    <location>
        <begin position="335"/>
        <end position="355"/>
    </location>
</feature>
<name>A0A653BGP8_CALMS</name>
<protein>
    <recommendedName>
        <fullName evidence="9">Major facilitator superfamily (MFS) profile domain-containing protein</fullName>
    </recommendedName>
</protein>
<dbReference type="GO" id="GO:0022857">
    <property type="term" value="F:transmembrane transporter activity"/>
    <property type="evidence" value="ECO:0007669"/>
    <property type="project" value="InterPro"/>
</dbReference>
<feature type="transmembrane region" description="Helical" evidence="8">
    <location>
        <begin position="270"/>
        <end position="294"/>
    </location>
</feature>
<feature type="transmembrane region" description="Helical" evidence="8">
    <location>
        <begin position="27"/>
        <end position="55"/>
    </location>
</feature>
<keyword evidence="5 8" id="KW-0812">Transmembrane</keyword>
<dbReference type="Pfam" id="PF00083">
    <property type="entry name" value="Sugar_tr"/>
    <property type="match status" value="1"/>
</dbReference>
<dbReference type="PANTHER" id="PTHR48021">
    <property type="match status" value="1"/>
</dbReference>
<dbReference type="InterPro" id="IPR036259">
    <property type="entry name" value="MFS_trans_sf"/>
</dbReference>
<keyword evidence="2" id="KW-0813">Transport</keyword>
<dbReference type="InterPro" id="IPR005828">
    <property type="entry name" value="MFS_sugar_transport-like"/>
</dbReference>
<feature type="transmembrane region" description="Helical" evidence="8">
    <location>
        <begin position="75"/>
        <end position="92"/>
    </location>
</feature>
<evidence type="ECO:0000313" key="11">
    <source>
        <dbReference type="Proteomes" id="UP000410492"/>
    </source>
</evidence>
<organism evidence="10 11">
    <name type="scientific">Callosobruchus maculatus</name>
    <name type="common">Southern cowpea weevil</name>
    <name type="synonym">Pulse bruchid</name>
    <dbReference type="NCBI Taxonomy" id="64391"/>
    <lineage>
        <taxon>Eukaryota</taxon>
        <taxon>Metazoa</taxon>
        <taxon>Ecdysozoa</taxon>
        <taxon>Arthropoda</taxon>
        <taxon>Hexapoda</taxon>
        <taxon>Insecta</taxon>
        <taxon>Pterygota</taxon>
        <taxon>Neoptera</taxon>
        <taxon>Endopterygota</taxon>
        <taxon>Coleoptera</taxon>
        <taxon>Polyphaga</taxon>
        <taxon>Cucujiformia</taxon>
        <taxon>Chrysomeloidea</taxon>
        <taxon>Chrysomelidae</taxon>
        <taxon>Bruchinae</taxon>
        <taxon>Bruchini</taxon>
        <taxon>Callosobruchus</taxon>
    </lineage>
</organism>
<feature type="transmembrane region" description="Helical" evidence="8">
    <location>
        <begin position="367"/>
        <end position="391"/>
    </location>
</feature>
<dbReference type="InterPro" id="IPR005829">
    <property type="entry name" value="Sugar_transporter_CS"/>
</dbReference>
<dbReference type="FunFam" id="1.20.1250.20:FF:000218">
    <property type="entry name" value="facilitated trehalose transporter Tret1"/>
    <property type="match status" value="1"/>
</dbReference>
<dbReference type="InterPro" id="IPR020846">
    <property type="entry name" value="MFS_dom"/>
</dbReference>
<feature type="transmembrane region" description="Helical" evidence="8">
    <location>
        <begin position="104"/>
        <end position="123"/>
    </location>
</feature>
<evidence type="ECO:0000256" key="7">
    <source>
        <dbReference type="ARBA" id="ARBA00023136"/>
    </source>
</evidence>
<feature type="transmembrane region" description="Helical" evidence="8">
    <location>
        <begin position="162"/>
        <end position="181"/>
    </location>
</feature>
<keyword evidence="3" id="KW-1003">Cell membrane</keyword>
<accession>A0A653BGP8</accession>
<evidence type="ECO:0000256" key="1">
    <source>
        <dbReference type="ARBA" id="ARBA00004651"/>
    </source>
</evidence>
<keyword evidence="4" id="KW-0762">Sugar transport</keyword>
<evidence type="ECO:0000256" key="8">
    <source>
        <dbReference type="SAM" id="Phobius"/>
    </source>
</evidence>
<feature type="domain" description="Major facilitator superfamily (MFS) profile" evidence="9">
    <location>
        <begin position="36"/>
        <end position="458"/>
    </location>
</feature>
<reference evidence="10 11" key="1">
    <citation type="submission" date="2019-01" db="EMBL/GenBank/DDBJ databases">
        <authorList>
            <person name="Sayadi A."/>
        </authorList>
    </citation>
    <scope>NUCLEOTIDE SEQUENCE [LARGE SCALE GENOMIC DNA]</scope>
</reference>
<evidence type="ECO:0000313" key="10">
    <source>
        <dbReference type="EMBL" id="VEN34756.1"/>
    </source>
</evidence>
<evidence type="ECO:0000259" key="9">
    <source>
        <dbReference type="PROSITE" id="PS50850"/>
    </source>
</evidence>
<proteinExistence type="predicted"/>